<dbReference type="SUPFAM" id="SSF53807">
    <property type="entry name" value="Helical backbone' metal receptor"/>
    <property type="match status" value="1"/>
</dbReference>
<evidence type="ECO:0000259" key="1">
    <source>
        <dbReference type="Pfam" id="PF00148"/>
    </source>
</evidence>
<evidence type="ECO:0000313" key="2">
    <source>
        <dbReference type="EMBL" id="TCL56216.1"/>
    </source>
</evidence>
<dbReference type="PANTHER" id="PTHR33712">
    <property type="entry name" value="LIGHT-INDEPENDENT PROTOCHLOROPHYLLIDE REDUCTASE SUBUNIT B"/>
    <property type="match status" value="1"/>
</dbReference>
<dbReference type="RefSeq" id="WP_031389308.1">
    <property type="nucleotide sequence ID" value="NZ_JPNB01000001.1"/>
</dbReference>
<dbReference type="Gene3D" id="3.40.50.1980">
    <property type="entry name" value="Nitrogenase molybdenum iron protein domain"/>
    <property type="match status" value="3"/>
</dbReference>
<protein>
    <submittedName>
        <fullName evidence="2">Nitrogenase molybdenum-iron protein beta chain</fullName>
    </submittedName>
</protein>
<reference evidence="2 3" key="1">
    <citation type="submission" date="2019-03" db="EMBL/GenBank/DDBJ databases">
        <title>Genomic Encyclopedia of Type Strains, Phase IV (KMG-IV): sequencing the most valuable type-strain genomes for metagenomic binning, comparative biology and taxonomic classification.</title>
        <authorList>
            <person name="Goeker M."/>
        </authorList>
    </citation>
    <scope>NUCLEOTIDE SEQUENCE [LARGE SCALE GENOMIC DNA]</scope>
    <source>
        <strain evidence="2 3">DSM 100556</strain>
    </source>
</reference>
<dbReference type="InterPro" id="IPR050152">
    <property type="entry name" value="ChlB/BchB/BchZ"/>
</dbReference>
<sequence length="445" mass="50061">MSGIIEQERYTCAIGALQSVVAIPKAVPILHSGPGCGNMIQGFFERSTGYAGGNTSPCTNFSEKEVVFGGMERLREIVSNTYKVLDTDLQVILTGCTAGIVGDDVESLADEFRELGKPIVSVETAGFKCSNFESHSLVVNAILDQYVSKFEDENPVRSEKNTVNLFASLPYQDPFWKGNLREYKRLLEGIGLKVHILFGPQSEGVEEWKRIPRANFNILVSPWYGLPIAEHLENIYEQPFTRFPNVPIGANETERFLRQVINFAKGQGTQIDEEAAEEFIKKEREAYYEEIDNLATFLLEFRYGLPNHVHILHDAGYVVGLSKFLLHEVGIVPKEQFITDNTPEKFKEQIVTELRSTSEKREIPLTFEPDAGKVQDAIRALSHQGRGLIIGSGWDKELAREKDYDFLSAAVPTPYRLVLTTNYVGFSGGLRVIEDIYDRVLSTYR</sequence>
<keyword evidence="3" id="KW-1185">Reference proteome</keyword>
<dbReference type="InterPro" id="IPR000510">
    <property type="entry name" value="Nase/OxRdtase_comp1"/>
</dbReference>
<comment type="caution">
    <text evidence="2">The sequence shown here is derived from an EMBL/GenBank/DDBJ whole genome shotgun (WGS) entry which is preliminary data.</text>
</comment>
<gene>
    <name evidence="2" type="ORF">EDD76_11243</name>
</gene>
<dbReference type="PANTHER" id="PTHR33712:SF7">
    <property type="entry name" value="LIGHT-INDEPENDENT PROTOCHLOROPHYLLIDE REDUCTASE SUBUNIT B"/>
    <property type="match status" value="1"/>
</dbReference>
<dbReference type="Proteomes" id="UP000295718">
    <property type="component" value="Unassembled WGS sequence"/>
</dbReference>
<dbReference type="GO" id="GO:0016491">
    <property type="term" value="F:oxidoreductase activity"/>
    <property type="evidence" value="ECO:0007669"/>
    <property type="project" value="InterPro"/>
</dbReference>
<name>A0A4R1QQV6_9FIRM</name>
<organism evidence="2 3">
    <name type="scientific">Kineothrix alysoides</name>
    <dbReference type="NCBI Taxonomy" id="1469948"/>
    <lineage>
        <taxon>Bacteria</taxon>
        <taxon>Bacillati</taxon>
        <taxon>Bacillota</taxon>
        <taxon>Clostridia</taxon>
        <taxon>Lachnospirales</taxon>
        <taxon>Lachnospiraceae</taxon>
        <taxon>Kineothrix</taxon>
    </lineage>
</organism>
<dbReference type="STRING" id="1469948.GCA_000732725_00545"/>
<feature type="domain" description="Nitrogenase/oxidoreductase component 1" evidence="1">
    <location>
        <begin position="13"/>
        <end position="440"/>
    </location>
</feature>
<dbReference type="EMBL" id="SLUO01000012">
    <property type="protein sequence ID" value="TCL56216.1"/>
    <property type="molecule type" value="Genomic_DNA"/>
</dbReference>
<proteinExistence type="predicted"/>
<dbReference type="Pfam" id="PF00148">
    <property type="entry name" value="Oxidored_nitro"/>
    <property type="match status" value="1"/>
</dbReference>
<dbReference type="AlphaFoldDB" id="A0A4R1QQV6"/>
<dbReference type="OrthoDB" id="9802175at2"/>
<accession>A0A4R1QQV6</accession>
<evidence type="ECO:0000313" key="3">
    <source>
        <dbReference type="Proteomes" id="UP000295718"/>
    </source>
</evidence>